<evidence type="ECO:0000313" key="2">
    <source>
        <dbReference type="Proteomes" id="UP000226106"/>
    </source>
</evidence>
<dbReference type="Proteomes" id="UP000226106">
    <property type="component" value="Unassembled WGS sequence"/>
</dbReference>
<organism evidence="1 2">
    <name type="scientific">Bacillus thuringiensis</name>
    <dbReference type="NCBI Taxonomy" id="1428"/>
    <lineage>
        <taxon>Bacteria</taxon>
        <taxon>Bacillati</taxon>
        <taxon>Bacillota</taxon>
        <taxon>Bacilli</taxon>
        <taxon>Bacillales</taxon>
        <taxon>Bacillaceae</taxon>
        <taxon>Bacillus</taxon>
        <taxon>Bacillus cereus group</taxon>
    </lineage>
</organism>
<proteinExistence type="predicted"/>
<protein>
    <submittedName>
        <fullName evidence="1">Uncharacterized protein</fullName>
    </submittedName>
</protein>
<accession>A0A9X7FSM1</accession>
<reference evidence="1 2" key="1">
    <citation type="submission" date="2017-09" db="EMBL/GenBank/DDBJ databases">
        <title>Large-scale bioinformatics analysis of Bacillus genomes uncovers conserved roles of natural products in bacterial physiology.</title>
        <authorList>
            <consortium name="Agbiome Team Llc"/>
            <person name="Bleich R.M."/>
            <person name="Grubbs K.J."/>
            <person name="Santa Maria K.C."/>
            <person name="Allen S.E."/>
            <person name="Farag S."/>
            <person name="Shank E.A."/>
            <person name="Bowers A."/>
        </authorList>
    </citation>
    <scope>NUCLEOTIDE SEQUENCE [LARGE SCALE GENOMIC DNA]</scope>
    <source>
        <strain evidence="1 2">AFS065400</strain>
    </source>
</reference>
<gene>
    <name evidence="1" type="ORF">COK72_31900</name>
</gene>
<sequence length="81" mass="9103">MILTGHSTEELTNYVTGTMAVSTWGESFADNFGHELVAQFLNNDLNIEELLNSNVKLNFNGQVLTNSDKQKILNLIKVLYQ</sequence>
<dbReference type="AlphaFoldDB" id="A0A9X7FSM1"/>
<dbReference type="EMBL" id="NVCO01000147">
    <property type="protein sequence ID" value="PFT33347.1"/>
    <property type="molecule type" value="Genomic_DNA"/>
</dbReference>
<evidence type="ECO:0000313" key="1">
    <source>
        <dbReference type="EMBL" id="PFT33347.1"/>
    </source>
</evidence>
<name>A0A9X7FSM1_BACTU</name>
<dbReference type="RefSeq" id="WP_098641257.1">
    <property type="nucleotide sequence ID" value="NZ_NVCO01000147.1"/>
</dbReference>
<comment type="caution">
    <text evidence="1">The sequence shown here is derived from an EMBL/GenBank/DDBJ whole genome shotgun (WGS) entry which is preliminary data.</text>
</comment>